<sequence>MKTRAIINVSNQVWLLRNRILRGFASKRNKMWTHQFPDPTIVTFFGAMITVLTVCETEEINSETTID</sequence>
<dbReference type="WBParaSite" id="L893_g24118.t1">
    <property type="protein sequence ID" value="L893_g24118.t1"/>
    <property type="gene ID" value="L893_g24118"/>
</dbReference>
<accession>A0A1I7Z9H3</accession>
<proteinExistence type="predicted"/>
<organism evidence="1 2">
    <name type="scientific">Steinernema glaseri</name>
    <dbReference type="NCBI Taxonomy" id="37863"/>
    <lineage>
        <taxon>Eukaryota</taxon>
        <taxon>Metazoa</taxon>
        <taxon>Ecdysozoa</taxon>
        <taxon>Nematoda</taxon>
        <taxon>Chromadorea</taxon>
        <taxon>Rhabditida</taxon>
        <taxon>Tylenchina</taxon>
        <taxon>Panagrolaimomorpha</taxon>
        <taxon>Strongyloidoidea</taxon>
        <taxon>Steinernematidae</taxon>
        <taxon>Steinernema</taxon>
    </lineage>
</organism>
<name>A0A1I7Z9H3_9BILA</name>
<evidence type="ECO:0000313" key="2">
    <source>
        <dbReference type="WBParaSite" id="L893_g24118.t1"/>
    </source>
</evidence>
<keyword evidence="1" id="KW-1185">Reference proteome</keyword>
<protein>
    <submittedName>
        <fullName evidence="2">Bestrophin homolog</fullName>
    </submittedName>
</protein>
<dbReference type="Proteomes" id="UP000095287">
    <property type="component" value="Unplaced"/>
</dbReference>
<dbReference type="AlphaFoldDB" id="A0A1I7Z9H3"/>
<reference evidence="2" key="1">
    <citation type="submission" date="2016-11" db="UniProtKB">
        <authorList>
            <consortium name="WormBaseParasite"/>
        </authorList>
    </citation>
    <scope>IDENTIFICATION</scope>
</reference>
<evidence type="ECO:0000313" key="1">
    <source>
        <dbReference type="Proteomes" id="UP000095287"/>
    </source>
</evidence>